<protein>
    <submittedName>
        <fullName evidence="2">Retrovirus-related Pol polyprotein from transposon 412</fullName>
    </submittedName>
</protein>
<name>A0A8X6I2D0_TRICU</name>
<feature type="compositionally biased region" description="Basic and acidic residues" evidence="1">
    <location>
        <begin position="124"/>
        <end position="135"/>
    </location>
</feature>
<sequence length="198" mass="22598">MPMQTKHRSCYFCGKTQGVNAATRYHGQHTIFVSKDLATCSHVFLRTDTLRKGLQPPYGGLYKNVDRTKKVFRILRHGKEVSVRIDRLKPAYIPNELEDISVEADVKKQVSLQPEEVPDSGQENPKESSSRRETTTRSSRRVRFNPTSTAKTLAITSGGGLPVAVVECFRRDRTLVGEVNQQSPERRSEEKRRRREVK</sequence>
<comment type="caution">
    <text evidence="2">The sequence shown here is derived from an EMBL/GenBank/DDBJ whole genome shotgun (WGS) entry which is preliminary data.</text>
</comment>
<evidence type="ECO:0000313" key="3">
    <source>
        <dbReference type="Proteomes" id="UP000887116"/>
    </source>
</evidence>
<keyword evidence="3" id="KW-1185">Reference proteome</keyword>
<reference evidence="2" key="1">
    <citation type="submission" date="2020-07" db="EMBL/GenBank/DDBJ databases">
        <title>Multicomponent nature underlies the extraordinary mechanical properties of spider dragline silk.</title>
        <authorList>
            <person name="Kono N."/>
            <person name="Nakamura H."/>
            <person name="Mori M."/>
            <person name="Yoshida Y."/>
            <person name="Ohtoshi R."/>
            <person name="Malay A.D."/>
            <person name="Moran D.A.P."/>
            <person name="Tomita M."/>
            <person name="Numata K."/>
            <person name="Arakawa K."/>
        </authorList>
    </citation>
    <scope>NUCLEOTIDE SEQUENCE</scope>
</reference>
<gene>
    <name evidence="2" type="primary">POL_822</name>
    <name evidence="2" type="ORF">TNCT_236701</name>
</gene>
<proteinExistence type="predicted"/>
<feature type="compositionally biased region" description="Polar residues" evidence="1">
    <location>
        <begin position="145"/>
        <end position="155"/>
    </location>
</feature>
<accession>A0A8X6I2D0</accession>
<dbReference type="PANTHER" id="PTHR38681">
    <property type="entry name" value="RETROVIRUS-RELATED POL POLYPROTEIN FROM TRANSPOSON 412-LIKE PROTEIN-RELATED"/>
    <property type="match status" value="1"/>
</dbReference>
<evidence type="ECO:0000313" key="2">
    <source>
        <dbReference type="EMBL" id="GFR33988.1"/>
    </source>
</evidence>
<dbReference type="Proteomes" id="UP000887116">
    <property type="component" value="Unassembled WGS sequence"/>
</dbReference>
<dbReference type="EMBL" id="BMAO01009907">
    <property type="protein sequence ID" value="GFR33988.1"/>
    <property type="molecule type" value="Genomic_DNA"/>
</dbReference>
<dbReference type="PANTHER" id="PTHR38681:SF1">
    <property type="entry name" value="RETROVIRUS-RELATED POL POLYPROTEIN FROM TRANSPOSON 412-LIKE PROTEIN"/>
    <property type="match status" value="1"/>
</dbReference>
<feature type="region of interest" description="Disordered" evidence="1">
    <location>
        <begin position="110"/>
        <end position="156"/>
    </location>
</feature>
<dbReference type="OrthoDB" id="422540at2759"/>
<dbReference type="AlphaFoldDB" id="A0A8X6I2D0"/>
<organism evidence="2 3">
    <name type="scientific">Trichonephila clavata</name>
    <name type="common">Joro spider</name>
    <name type="synonym">Nephila clavata</name>
    <dbReference type="NCBI Taxonomy" id="2740835"/>
    <lineage>
        <taxon>Eukaryota</taxon>
        <taxon>Metazoa</taxon>
        <taxon>Ecdysozoa</taxon>
        <taxon>Arthropoda</taxon>
        <taxon>Chelicerata</taxon>
        <taxon>Arachnida</taxon>
        <taxon>Araneae</taxon>
        <taxon>Araneomorphae</taxon>
        <taxon>Entelegynae</taxon>
        <taxon>Araneoidea</taxon>
        <taxon>Nephilidae</taxon>
        <taxon>Trichonephila</taxon>
    </lineage>
</organism>
<evidence type="ECO:0000256" key="1">
    <source>
        <dbReference type="SAM" id="MobiDB-lite"/>
    </source>
</evidence>
<feature type="region of interest" description="Disordered" evidence="1">
    <location>
        <begin position="174"/>
        <end position="198"/>
    </location>
</feature>